<evidence type="ECO:0000259" key="9">
    <source>
        <dbReference type="Pfam" id="PF13098"/>
    </source>
</evidence>
<dbReference type="InterPro" id="IPR036249">
    <property type="entry name" value="Thioredoxin-like_sf"/>
</dbReference>
<dbReference type="Pfam" id="PF10411">
    <property type="entry name" value="DsbC_N"/>
    <property type="match status" value="1"/>
</dbReference>
<organism evidence="10 11">
    <name type="scientific">Ramlibacter ginsenosidimutans</name>
    <dbReference type="NCBI Taxonomy" id="502333"/>
    <lineage>
        <taxon>Bacteria</taxon>
        <taxon>Pseudomonadati</taxon>
        <taxon>Pseudomonadota</taxon>
        <taxon>Betaproteobacteria</taxon>
        <taxon>Burkholderiales</taxon>
        <taxon>Comamonadaceae</taxon>
        <taxon>Ramlibacter</taxon>
    </lineage>
</organism>
<reference evidence="10" key="2">
    <citation type="submission" date="2021-01" db="EMBL/GenBank/DDBJ databases">
        <authorList>
            <person name="Kang M."/>
        </authorList>
    </citation>
    <scope>NUCLEOTIDE SEQUENCE</scope>
    <source>
        <strain evidence="10">KACC 17527</strain>
    </source>
</reference>
<protein>
    <recommendedName>
        <fullName evidence="7">Thiol:disulfide interchange protein</fullName>
    </recommendedName>
</protein>
<evidence type="ECO:0000259" key="8">
    <source>
        <dbReference type="Pfam" id="PF10411"/>
    </source>
</evidence>
<keyword evidence="4 7" id="KW-0574">Periplasm</keyword>
<dbReference type="InterPro" id="IPR018950">
    <property type="entry name" value="DiS-bond_isomerase_DsbC/G_N"/>
</dbReference>
<sequence>MNANAIRTGLAAALLAVALGAAAAEKDLAPTVANAARAVPPAVENALRKNLPERMPNLPRIDEVSRTPVPGLYEVRVGTDLFYSDAEGNFIINGEMMDTRGRRNLTEERMDKILAIDFSQMPVKDAFTIVRGNGKRKLAVFEDPNCGYCRRFEADLQKIDNVTVYLYLYPILGPDSIEKSKAIWCGKDKGRIWQDWMVRGVPIPRHDADCDVSALARNTEFGKTHKITGTPTLIFADGSRVPGAIGAAAVEKLLVNGGK</sequence>
<keyword evidence="5" id="KW-1015">Disulfide bond</keyword>
<name>A0A934WLA3_9BURK</name>
<keyword evidence="6 7" id="KW-0676">Redox-active center</keyword>
<dbReference type="InterPro" id="IPR051470">
    <property type="entry name" value="Thiol:disulfide_interchange"/>
</dbReference>
<keyword evidence="11" id="KW-1185">Reference proteome</keyword>
<feature type="domain" description="Disulphide bond isomerase DsbC/G N-terminal" evidence="8">
    <location>
        <begin position="42"/>
        <end position="107"/>
    </location>
</feature>
<feature type="signal peptide" evidence="7">
    <location>
        <begin position="1"/>
        <end position="23"/>
    </location>
</feature>
<dbReference type="InterPro" id="IPR033954">
    <property type="entry name" value="DiS-bond_Isoase_DsbC/G"/>
</dbReference>
<dbReference type="PANTHER" id="PTHR35272:SF3">
    <property type="entry name" value="THIOL:DISULFIDE INTERCHANGE PROTEIN DSBC"/>
    <property type="match status" value="1"/>
</dbReference>
<evidence type="ECO:0000256" key="2">
    <source>
        <dbReference type="ARBA" id="ARBA00009813"/>
    </source>
</evidence>
<proteinExistence type="inferred from homology"/>
<evidence type="ECO:0000256" key="5">
    <source>
        <dbReference type="ARBA" id="ARBA00023157"/>
    </source>
</evidence>
<dbReference type="InterPro" id="IPR012336">
    <property type="entry name" value="Thioredoxin-like_fold"/>
</dbReference>
<evidence type="ECO:0000256" key="4">
    <source>
        <dbReference type="ARBA" id="ARBA00022764"/>
    </source>
</evidence>
<evidence type="ECO:0000256" key="6">
    <source>
        <dbReference type="ARBA" id="ARBA00023284"/>
    </source>
</evidence>
<keyword evidence="3 7" id="KW-0732">Signal</keyword>
<dbReference type="CDD" id="cd03020">
    <property type="entry name" value="DsbA_DsbC_DsbG"/>
    <property type="match status" value="1"/>
</dbReference>
<evidence type="ECO:0000313" key="11">
    <source>
        <dbReference type="Proteomes" id="UP000630528"/>
    </source>
</evidence>
<evidence type="ECO:0000256" key="7">
    <source>
        <dbReference type="RuleBase" id="RU364038"/>
    </source>
</evidence>
<dbReference type="PANTHER" id="PTHR35272">
    <property type="entry name" value="THIOL:DISULFIDE INTERCHANGE PROTEIN DSBC-RELATED"/>
    <property type="match status" value="1"/>
</dbReference>
<dbReference type="EMBL" id="JAEPWM010000001">
    <property type="protein sequence ID" value="MBK6005208.1"/>
    <property type="molecule type" value="Genomic_DNA"/>
</dbReference>
<feature type="chain" id="PRO_5038172743" description="Thiol:disulfide interchange protein" evidence="7">
    <location>
        <begin position="24"/>
        <end position="259"/>
    </location>
</feature>
<dbReference type="Gene3D" id="3.40.30.10">
    <property type="entry name" value="Glutaredoxin"/>
    <property type="match status" value="1"/>
</dbReference>
<dbReference type="SUPFAM" id="SSF52833">
    <property type="entry name" value="Thioredoxin-like"/>
    <property type="match status" value="1"/>
</dbReference>
<dbReference type="SUPFAM" id="SSF54423">
    <property type="entry name" value="DsbC/DsbG N-terminal domain-like"/>
    <property type="match status" value="1"/>
</dbReference>
<evidence type="ECO:0000313" key="10">
    <source>
        <dbReference type="EMBL" id="MBK6005208.1"/>
    </source>
</evidence>
<dbReference type="AlphaFoldDB" id="A0A934WLA3"/>
<comment type="caution">
    <text evidence="10">The sequence shown here is derived from an EMBL/GenBank/DDBJ whole genome shotgun (WGS) entry which is preliminary data.</text>
</comment>
<dbReference type="Pfam" id="PF13098">
    <property type="entry name" value="Thioredoxin_2"/>
    <property type="match status" value="1"/>
</dbReference>
<comment type="subcellular location">
    <subcellularLocation>
        <location evidence="1 7">Periplasm</location>
    </subcellularLocation>
</comment>
<comment type="function">
    <text evidence="7">Required for disulfide bond formation in some periplasmic proteins. Acts by transferring its disulfide bond to other proteins and is reduced in the process.</text>
</comment>
<dbReference type="Proteomes" id="UP000630528">
    <property type="component" value="Unassembled WGS sequence"/>
</dbReference>
<feature type="domain" description="Thioredoxin-like fold" evidence="9">
    <location>
        <begin position="131"/>
        <end position="254"/>
    </location>
</feature>
<evidence type="ECO:0000256" key="3">
    <source>
        <dbReference type="ARBA" id="ARBA00022729"/>
    </source>
</evidence>
<comment type="similarity">
    <text evidence="2 7">Belongs to the thioredoxin family. DsbC subfamily.</text>
</comment>
<evidence type="ECO:0000256" key="1">
    <source>
        <dbReference type="ARBA" id="ARBA00004418"/>
    </source>
</evidence>
<dbReference type="InterPro" id="IPR009094">
    <property type="entry name" value="DiS-bond_isomerase_DsbC/G_N_sf"/>
</dbReference>
<dbReference type="PROSITE" id="PS00194">
    <property type="entry name" value="THIOREDOXIN_1"/>
    <property type="match status" value="1"/>
</dbReference>
<reference evidence="10" key="1">
    <citation type="journal article" date="2012" name="J. Microbiol. Biotechnol.">
        <title>Ramlibacter ginsenosidimutans sp. nov., with ginsenoside-converting activity.</title>
        <authorList>
            <person name="Wang L."/>
            <person name="An D.S."/>
            <person name="Kim S.G."/>
            <person name="Jin F.X."/>
            <person name="Kim S.C."/>
            <person name="Lee S.T."/>
            <person name="Im W.T."/>
        </authorList>
    </citation>
    <scope>NUCLEOTIDE SEQUENCE</scope>
    <source>
        <strain evidence="10">KACC 17527</strain>
    </source>
</reference>
<gene>
    <name evidence="10" type="ORF">JJB11_03810</name>
</gene>
<dbReference type="Gene3D" id="3.10.450.70">
    <property type="entry name" value="Disulphide bond isomerase, DsbC/G, N-terminal"/>
    <property type="match status" value="1"/>
</dbReference>
<accession>A0A934WLA3</accession>
<dbReference type="InterPro" id="IPR017937">
    <property type="entry name" value="Thioredoxin_CS"/>
</dbReference>
<dbReference type="GO" id="GO:0042597">
    <property type="term" value="C:periplasmic space"/>
    <property type="evidence" value="ECO:0007669"/>
    <property type="project" value="UniProtKB-SubCell"/>
</dbReference>